<dbReference type="RefSeq" id="WP_349219911.1">
    <property type="nucleotide sequence ID" value="NZ_JBBMFD010000016.1"/>
</dbReference>
<dbReference type="EMBL" id="JBBMFD010000016">
    <property type="protein sequence ID" value="MEQ2441038.1"/>
    <property type="molecule type" value="Genomic_DNA"/>
</dbReference>
<comment type="caution">
    <text evidence="1">The sequence shown here is derived from an EMBL/GenBank/DDBJ whole genome shotgun (WGS) entry which is preliminary data.</text>
</comment>
<keyword evidence="2" id="KW-1185">Reference proteome</keyword>
<evidence type="ECO:0000313" key="2">
    <source>
        <dbReference type="Proteomes" id="UP001489509"/>
    </source>
</evidence>
<protein>
    <submittedName>
        <fullName evidence="1">TnpV protein</fullName>
    </submittedName>
</protein>
<gene>
    <name evidence="1" type="ORF">WMO26_09390</name>
</gene>
<reference evidence="1 2" key="1">
    <citation type="submission" date="2024-03" db="EMBL/GenBank/DDBJ databases">
        <title>Human intestinal bacterial collection.</title>
        <authorList>
            <person name="Pauvert C."/>
            <person name="Hitch T.C.A."/>
            <person name="Clavel T."/>
        </authorList>
    </citation>
    <scope>NUCLEOTIDE SEQUENCE [LARGE SCALE GENOMIC DNA]</scope>
    <source>
        <strain evidence="1 2">CLA-JM-H44</strain>
    </source>
</reference>
<name>A0ABV1E147_9FIRM</name>
<sequence length="57" mass="6922">MLTIFFRRNPESFPKQLSEKEGIKETLKEENQMRWMQKMNNIRNVAMEIVSNELIFC</sequence>
<dbReference type="Proteomes" id="UP001489509">
    <property type="component" value="Unassembled WGS sequence"/>
</dbReference>
<proteinExistence type="predicted"/>
<evidence type="ECO:0000313" key="1">
    <source>
        <dbReference type="EMBL" id="MEQ2441038.1"/>
    </source>
</evidence>
<dbReference type="InterPro" id="IPR026989">
    <property type="entry name" value="TnpV"/>
</dbReference>
<accession>A0ABV1E147</accession>
<dbReference type="Pfam" id="PF14198">
    <property type="entry name" value="TnpV"/>
    <property type="match status" value="1"/>
</dbReference>
<organism evidence="1 2">
    <name type="scientific">Solibaculum intestinale</name>
    <dbReference type="NCBI Taxonomy" id="3133165"/>
    <lineage>
        <taxon>Bacteria</taxon>
        <taxon>Bacillati</taxon>
        <taxon>Bacillota</taxon>
        <taxon>Clostridia</taxon>
        <taxon>Eubacteriales</taxon>
        <taxon>Oscillospiraceae</taxon>
        <taxon>Solibaculum</taxon>
    </lineage>
</organism>